<dbReference type="AlphaFoldDB" id="A0A9W6UV36"/>
<name>A0A9W6UV36_9ACTN</name>
<evidence type="ECO:0000313" key="1">
    <source>
        <dbReference type="EMBL" id="GLW65281.1"/>
    </source>
</evidence>
<accession>A0A9W6UV36</accession>
<proteinExistence type="predicted"/>
<comment type="caution">
    <text evidence="1">The sequence shown here is derived from an EMBL/GenBank/DDBJ whole genome shotgun (WGS) entry which is preliminary data.</text>
</comment>
<dbReference type="InterPro" id="IPR036170">
    <property type="entry name" value="YezG-like_sf"/>
</dbReference>
<dbReference type="EMBL" id="BSRZ01000008">
    <property type="protein sequence ID" value="GLW65281.1"/>
    <property type="molecule type" value="Genomic_DNA"/>
</dbReference>
<dbReference type="RefSeq" id="WP_157406590.1">
    <property type="nucleotide sequence ID" value="NZ_BSRZ01000008.1"/>
</dbReference>
<organism evidence="1 2">
    <name type="scientific">Actinomadura rubrobrunea</name>
    <dbReference type="NCBI Taxonomy" id="115335"/>
    <lineage>
        <taxon>Bacteria</taxon>
        <taxon>Bacillati</taxon>
        <taxon>Actinomycetota</taxon>
        <taxon>Actinomycetes</taxon>
        <taxon>Streptosporangiales</taxon>
        <taxon>Thermomonosporaceae</taxon>
        <taxon>Actinomadura</taxon>
    </lineage>
</organism>
<evidence type="ECO:0000313" key="2">
    <source>
        <dbReference type="Proteomes" id="UP001165124"/>
    </source>
</evidence>
<reference evidence="1" key="1">
    <citation type="submission" date="2023-02" db="EMBL/GenBank/DDBJ databases">
        <title>Actinomadura rubrobrunea NBRC 14622.</title>
        <authorList>
            <person name="Ichikawa N."/>
            <person name="Sato H."/>
            <person name="Tonouchi N."/>
        </authorList>
    </citation>
    <scope>NUCLEOTIDE SEQUENCE</scope>
    <source>
        <strain evidence="1">NBRC 14622</strain>
    </source>
</reference>
<dbReference type="SUPFAM" id="SSF160424">
    <property type="entry name" value="BH3703-like"/>
    <property type="match status" value="1"/>
</dbReference>
<dbReference type="Proteomes" id="UP001165124">
    <property type="component" value="Unassembled WGS sequence"/>
</dbReference>
<gene>
    <name evidence="1" type="ORF">Arub01_35250</name>
</gene>
<protein>
    <submittedName>
        <fullName evidence="1">Uncharacterized protein</fullName>
    </submittedName>
</protein>
<sequence length="196" mass="21912">MRQQLRAGMYQQGVGTWFTATVKLTRPNRYEVQFDNEGELAWGQRLPVAALDEERRMFPRDPQHTPGWLRRGAGELRIAKPFDSFAPDGTPVVNRPEVPEGEWDAVVRYLEQAPIVLAARGFDVDVLDPARPRRVPLTYHTDGTWVWSGAVGYHLRVHGVPPEPELVAHIRSGGFQVPEVSDEVRSQAVAAITGPA</sequence>
<keyword evidence="2" id="KW-1185">Reference proteome</keyword>